<name>A0A9W6F5A1_9CHLO</name>
<protein>
    <submittedName>
        <fullName evidence="2">Uncharacterized protein</fullName>
    </submittedName>
</protein>
<dbReference type="Proteomes" id="UP001165080">
    <property type="component" value="Unassembled WGS sequence"/>
</dbReference>
<organism evidence="2 3">
    <name type="scientific">Pleodorina starrii</name>
    <dbReference type="NCBI Taxonomy" id="330485"/>
    <lineage>
        <taxon>Eukaryota</taxon>
        <taxon>Viridiplantae</taxon>
        <taxon>Chlorophyta</taxon>
        <taxon>core chlorophytes</taxon>
        <taxon>Chlorophyceae</taxon>
        <taxon>CS clade</taxon>
        <taxon>Chlamydomonadales</taxon>
        <taxon>Volvocaceae</taxon>
        <taxon>Pleodorina</taxon>
    </lineage>
</organism>
<dbReference type="EMBL" id="BRXU01000016">
    <property type="protein sequence ID" value="GLC56774.1"/>
    <property type="molecule type" value="Genomic_DNA"/>
</dbReference>
<dbReference type="AlphaFoldDB" id="A0A9W6F5A1"/>
<feature type="region of interest" description="Disordered" evidence="1">
    <location>
        <begin position="154"/>
        <end position="203"/>
    </location>
</feature>
<gene>
    <name evidence="2" type="primary">PLESTMB000389</name>
    <name evidence="2" type="ORF">PLESTB_001144200</name>
</gene>
<evidence type="ECO:0000313" key="3">
    <source>
        <dbReference type="Proteomes" id="UP001165080"/>
    </source>
</evidence>
<feature type="compositionally biased region" description="Acidic residues" evidence="1">
    <location>
        <begin position="154"/>
        <end position="175"/>
    </location>
</feature>
<evidence type="ECO:0000256" key="1">
    <source>
        <dbReference type="SAM" id="MobiDB-lite"/>
    </source>
</evidence>
<keyword evidence="3" id="KW-1185">Reference proteome</keyword>
<proteinExistence type="predicted"/>
<reference evidence="2 3" key="1">
    <citation type="journal article" date="2023" name="Commun. Biol.">
        <title>Reorganization of the ancestral sex-determining regions during the evolution of trioecy in Pleodorina starrii.</title>
        <authorList>
            <person name="Takahashi K."/>
            <person name="Suzuki S."/>
            <person name="Kawai-Toyooka H."/>
            <person name="Yamamoto K."/>
            <person name="Hamaji T."/>
            <person name="Ootsuki R."/>
            <person name="Yamaguchi H."/>
            <person name="Kawachi M."/>
            <person name="Higashiyama T."/>
            <person name="Nozaki H."/>
        </authorList>
    </citation>
    <scope>NUCLEOTIDE SEQUENCE [LARGE SCALE GENOMIC DNA]</scope>
    <source>
        <strain evidence="2 3">NIES-4479</strain>
    </source>
</reference>
<comment type="caution">
    <text evidence="2">The sequence shown here is derived from an EMBL/GenBank/DDBJ whole genome shotgun (WGS) entry which is preliminary data.</text>
</comment>
<accession>A0A9W6F5A1</accession>
<evidence type="ECO:0000313" key="2">
    <source>
        <dbReference type="EMBL" id="GLC56774.1"/>
    </source>
</evidence>
<sequence length="240" mass="26008">MEWAATAAADYDHGHYCSICSGSLSQPRPHARKDAHTCGGRPCSVFDPRVSHPHPESLPGFPSPNLRQTLLGMPPNSMLRVCRLMLEQLRGWVGRLRKKAAPAVVPEAGLGPWSETLEDVQDLLAEKGARRKSLTELIDASAAAVEALAATVTADDDDDDEEYDEYDNYDDDGWDDICGGGGSGSRAGTRQRSPPAGLDASRVEDRKAVLEPILKIWGTLLPLENFLDKAPVKRRPGGGR</sequence>